<keyword evidence="2" id="KW-0472">Membrane</keyword>
<name>A0A7S2GHA6_9STRA</name>
<comment type="similarity">
    <text evidence="1">Belongs to the CBF/MAK21 family.</text>
</comment>
<dbReference type="AlphaFoldDB" id="A0A7S2GHA6"/>
<gene>
    <name evidence="4" type="ORF">DSPE1174_LOCUS21997</name>
</gene>
<dbReference type="GO" id="GO:0030692">
    <property type="term" value="C:Noc4p-Nop14p complex"/>
    <property type="evidence" value="ECO:0007669"/>
    <property type="project" value="TreeGrafter"/>
</dbReference>
<accession>A0A7S2GHA6</accession>
<dbReference type="PANTHER" id="PTHR12455:SF0">
    <property type="entry name" value="NUCLEOLAR COMPLEX PROTEIN 4 HOMOLOG"/>
    <property type="match status" value="1"/>
</dbReference>
<dbReference type="EMBL" id="HBGS01042689">
    <property type="protein sequence ID" value="CAD9453248.1"/>
    <property type="molecule type" value="Transcribed_RNA"/>
</dbReference>
<dbReference type="GO" id="GO:0032040">
    <property type="term" value="C:small-subunit processome"/>
    <property type="evidence" value="ECO:0007669"/>
    <property type="project" value="TreeGrafter"/>
</dbReference>
<evidence type="ECO:0000256" key="2">
    <source>
        <dbReference type="SAM" id="Phobius"/>
    </source>
</evidence>
<feature type="domain" description="CCAAT-binding factor" evidence="3">
    <location>
        <begin position="1"/>
        <end position="144"/>
    </location>
</feature>
<dbReference type="PANTHER" id="PTHR12455">
    <property type="entry name" value="NUCLEOLAR COMPLEX PROTEIN 4"/>
    <property type="match status" value="1"/>
</dbReference>
<dbReference type="GO" id="GO:0042254">
    <property type="term" value="P:ribosome biogenesis"/>
    <property type="evidence" value="ECO:0007669"/>
    <property type="project" value="InterPro"/>
</dbReference>
<feature type="transmembrane region" description="Helical" evidence="2">
    <location>
        <begin position="41"/>
        <end position="63"/>
    </location>
</feature>
<dbReference type="Pfam" id="PF03914">
    <property type="entry name" value="CBF"/>
    <property type="match status" value="1"/>
</dbReference>
<organism evidence="4">
    <name type="scientific">Octactis speculum</name>
    <dbReference type="NCBI Taxonomy" id="3111310"/>
    <lineage>
        <taxon>Eukaryota</taxon>
        <taxon>Sar</taxon>
        <taxon>Stramenopiles</taxon>
        <taxon>Ochrophyta</taxon>
        <taxon>Dictyochophyceae</taxon>
        <taxon>Dictyochales</taxon>
        <taxon>Dictyochaceae</taxon>
        <taxon>Octactis</taxon>
    </lineage>
</organism>
<evidence type="ECO:0000259" key="3">
    <source>
        <dbReference type="Pfam" id="PF03914"/>
    </source>
</evidence>
<reference evidence="4" key="1">
    <citation type="submission" date="2021-01" db="EMBL/GenBank/DDBJ databases">
        <authorList>
            <person name="Corre E."/>
            <person name="Pelletier E."/>
            <person name="Niang G."/>
            <person name="Scheremetjew M."/>
            <person name="Finn R."/>
            <person name="Kale V."/>
            <person name="Holt S."/>
            <person name="Cochrane G."/>
            <person name="Meng A."/>
            <person name="Brown T."/>
            <person name="Cohen L."/>
        </authorList>
    </citation>
    <scope>NUCLEOTIDE SEQUENCE</scope>
    <source>
        <strain evidence="4">CCMP1381</strain>
    </source>
</reference>
<keyword evidence="2" id="KW-1133">Transmembrane helix</keyword>
<dbReference type="InterPro" id="IPR027193">
    <property type="entry name" value="Noc4"/>
</dbReference>
<evidence type="ECO:0000313" key="4">
    <source>
        <dbReference type="EMBL" id="CAD9453248.1"/>
    </source>
</evidence>
<proteinExistence type="inferred from homology"/>
<protein>
    <recommendedName>
        <fullName evidence="3">CCAAT-binding factor domain-containing protein</fullName>
    </recommendedName>
</protein>
<keyword evidence="2" id="KW-0812">Transmembrane</keyword>
<dbReference type="InterPro" id="IPR005612">
    <property type="entry name" value="CCAAT-binding_factor"/>
</dbReference>
<evidence type="ECO:0000256" key="1">
    <source>
        <dbReference type="ARBA" id="ARBA00007797"/>
    </source>
</evidence>
<sequence length="220" mass="24776">MALSSLFILMQCHNLDYPDFYGSLYRALKPSVFHAKHRARFFRLLALCLSSTALPAYLICAFVKKLNRLALSAPPSGALYALALTRSLLEKNSECMALIQREKHCEDGFDPEESDPKKCGSLETSLWEIVALQEHYYPAVAALAKDFKNTKWGKHHGKHDHKDDSQLSLDDYAAYTYKQIFDQEAQRSERGKNAAVPLCFKEPSGIFVPGDALHDSFSLT</sequence>